<accession>A0A3E3ICR1</accession>
<keyword evidence="1" id="KW-0378">Hydrolase</keyword>
<dbReference type="RefSeq" id="WP_117543288.1">
    <property type="nucleotide sequence ID" value="NZ_QVLV01000001.1"/>
</dbReference>
<protein>
    <submittedName>
        <fullName evidence="1">SGNH/GDSL hydrolase family protein</fullName>
    </submittedName>
</protein>
<reference evidence="1 2" key="1">
    <citation type="submission" date="2018-08" db="EMBL/GenBank/DDBJ databases">
        <title>A genome reference for cultivated species of the human gut microbiota.</title>
        <authorList>
            <person name="Zou Y."/>
            <person name="Xue W."/>
            <person name="Luo G."/>
        </authorList>
    </citation>
    <scope>NUCLEOTIDE SEQUENCE [LARGE SCALE GENOMIC DNA]</scope>
    <source>
        <strain evidence="1 2">TF05-5AC</strain>
    </source>
</reference>
<dbReference type="GeneID" id="97985415"/>
<dbReference type="GO" id="GO:0016787">
    <property type="term" value="F:hydrolase activity"/>
    <property type="evidence" value="ECO:0007669"/>
    <property type="project" value="UniProtKB-KW"/>
</dbReference>
<dbReference type="AlphaFoldDB" id="A0A3E3ICR1"/>
<proteinExistence type="predicted"/>
<organism evidence="1 2">
    <name type="scientific">Eisenbergiella massiliensis</name>
    <dbReference type="NCBI Taxonomy" id="1720294"/>
    <lineage>
        <taxon>Bacteria</taxon>
        <taxon>Bacillati</taxon>
        <taxon>Bacillota</taxon>
        <taxon>Clostridia</taxon>
        <taxon>Lachnospirales</taxon>
        <taxon>Lachnospiraceae</taxon>
        <taxon>Eisenbergiella</taxon>
    </lineage>
</organism>
<dbReference type="Proteomes" id="UP000260812">
    <property type="component" value="Unassembled WGS sequence"/>
</dbReference>
<sequence>MYRKFLKNFTITVAILFIAAAALVLFFDPFFHYHGPAAPLKAVLTKKEYQGIGTIRNFNYDSLLVGSSTAENFNNKWFDEAFDAVTIKAIKSSGITAQLDYYLTQAFEERVIKNIFYSLDLFALGGDPEAEFPDDSMPLYLYDKNPFNDINYLLNKDVIFEDIPYMLAETFLDDYDEGASYNWAQYKTFGTQEALSHYDRPAEITPMKTEDQYKAVIDANVDLLIKQVNAHPETTFYFFYPPYSLLWWDNMTRSGELNQVLYAAQASAQALLSCDNVKLYYFQNDPDIIYNLDLYMDPIHFTADINHYMVTQMQQDNYRLTPQNYLSELQKMRELVQEMEESEIGKYY</sequence>
<dbReference type="EMBL" id="QVLV01000001">
    <property type="protein sequence ID" value="RGE64865.1"/>
    <property type="molecule type" value="Genomic_DNA"/>
</dbReference>
<keyword evidence="2" id="KW-1185">Reference proteome</keyword>
<name>A0A3E3ICR1_9FIRM</name>
<evidence type="ECO:0000313" key="1">
    <source>
        <dbReference type="EMBL" id="RGE64865.1"/>
    </source>
</evidence>
<gene>
    <name evidence="1" type="ORF">DXC51_00570</name>
</gene>
<evidence type="ECO:0000313" key="2">
    <source>
        <dbReference type="Proteomes" id="UP000260812"/>
    </source>
</evidence>
<comment type="caution">
    <text evidence="1">The sequence shown here is derived from an EMBL/GenBank/DDBJ whole genome shotgun (WGS) entry which is preliminary data.</text>
</comment>